<dbReference type="PRINTS" id="PR00368">
    <property type="entry name" value="FADPNR"/>
</dbReference>
<dbReference type="HOGENOM" id="CLU_031864_5_3_9"/>
<keyword evidence="5" id="KW-1185">Reference proteome</keyword>
<sequence>MSEGSAAILRVMRVTRVMSVTTKFYLKTGGMIMQDLIIIGAGPAGVSAALYAQSRGLSLTIFEKDRIGGLIGKVSKVSHYTSVVVDETGPEFAARLKNQIEAYGLKVIKEEVTGLSKTDAGFTVQTAAASYTAKKVIIATGSTPKELPLNTDGYKIAHWTLGTEEKCQHKTVIINGGSDGAAKEALHILPFAKAVHMVQNMPQILCIAEFKKQLEADPKLHVHCGTSLASLTKTGSKVTTVKLADGTEITDANGIEIFAMIGQTPATSFIKLDLPRNEQGFLADEVKTGIDGLYVAGDVRAKTVRQVATAVNDGCLAGIMAAAK</sequence>
<name>D3QZI0_MAGIU</name>
<dbReference type="Proteomes" id="UP000008234">
    <property type="component" value="Chromosome"/>
</dbReference>
<organism evidence="4 5">
    <name type="scientific">Mageeibacillus indolicus (strain UPII9-5)</name>
    <name type="common">Clostridiales genomosp. BVAB3 (strain UPII9-5)</name>
    <dbReference type="NCBI Taxonomy" id="699246"/>
    <lineage>
        <taxon>Bacteria</taxon>
        <taxon>Bacillati</taxon>
        <taxon>Bacillota</taxon>
        <taxon>Clostridia</taxon>
        <taxon>Eubacteriales</taxon>
        <taxon>Oscillospiraceae</taxon>
        <taxon>Mageeibacillus</taxon>
    </lineage>
</organism>
<dbReference type="Gene3D" id="3.50.50.60">
    <property type="entry name" value="FAD/NAD(P)-binding domain"/>
    <property type="match status" value="2"/>
</dbReference>
<evidence type="ECO:0000313" key="4">
    <source>
        <dbReference type="EMBL" id="ADC90415.1"/>
    </source>
</evidence>
<evidence type="ECO:0000256" key="1">
    <source>
        <dbReference type="ARBA" id="ARBA00022630"/>
    </source>
</evidence>
<dbReference type="PANTHER" id="PTHR48105">
    <property type="entry name" value="THIOREDOXIN REDUCTASE 1-RELATED-RELATED"/>
    <property type="match status" value="1"/>
</dbReference>
<dbReference type="STRING" id="699246.HMPREF0868_1625"/>
<evidence type="ECO:0000259" key="3">
    <source>
        <dbReference type="Pfam" id="PF07992"/>
    </source>
</evidence>
<dbReference type="EMBL" id="CP001850">
    <property type="protein sequence ID" value="ADC90415.1"/>
    <property type="molecule type" value="Genomic_DNA"/>
</dbReference>
<accession>D3QZI0</accession>
<dbReference type="Pfam" id="PF07992">
    <property type="entry name" value="Pyr_redox_2"/>
    <property type="match status" value="1"/>
</dbReference>
<dbReference type="InterPro" id="IPR023753">
    <property type="entry name" value="FAD/NAD-binding_dom"/>
</dbReference>
<dbReference type="InterPro" id="IPR036188">
    <property type="entry name" value="FAD/NAD-bd_sf"/>
</dbReference>
<proteinExistence type="predicted"/>
<dbReference type="AlphaFoldDB" id="D3QZI0"/>
<evidence type="ECO:0000313" key="5">
    <source>
        <dbReference type="Proteomes" id="UP000008234"/>
    </source>
</evidence>
<dbReference type="KEGG" id="clo:HMPREF0868_1625"/>
<evidence type="ECO:0000256" key="2">
    <source>
        <dbReference type="ARBA" id="ARBA00023002"/>
    </source>
</evidence>
<gene>
    <name evidence="4" type="ordered locus">HMPREF0868_1625</name>
</gene>
<dbReference type="PRINTS" id="PR00469">
    <property type="entry name" value="PNDRDTASEII"/>
</dbReference>
<dbReference type="SUPFAM" id="SSF51905">
    <property type="entry name" value="FAD/NAD(P)-binding domain"/>
    <property type="match status" value="2"/>
</dbReference>
<keyword evidence="1" id="KW-0285">Flavoprotein</keyword>
<keyword evidence="2" id="KW-0560">Oxidoreductase</keyword>
<dbReference type="InterPro" id="IPR050097">
    <property type="entry name" value="Ferredoxin-NADP_redctase_2"/>
</dbReference>
<dbReference type="eggNOG" id="COG0492">
    <property type="taxonomic scope" value="Bacteria"/>
</dbReference>
<reference evidence="5" key="1">
    <citation type="submission" date="2009-12" db="EMBL/GenBank/DDBJ databases">
        <title>Sequence of Clostridiales genomosp. BVAB3 str. UPII9-5.</title>
        <authorList>
            <person name="Madupu R."/>
            <person name="Durkin A.S."/>
            <person name="Torralba M."/>
            <person name="Methe B."/>
            <person name="Sutton G.G."/>
            <person name="Strausberg R.L."/>
            <person name="Nelson K.E."/>
        </authorList>
    </citation>
    <scope>NUCLEOTIDE SEQUENCE [LARGE SCALE GENOMIC DNA]</scope>
    <source>
        <strain evidence="5">UPII9-5</strain>
    </source>
</reference>
<protein>
    <submittedName>
        <fullName evidence="4">Pyridine nucleotide-disulfide oxidoreductase</fullName>
    </submittedName>
</protein>
<feature type="domain" description="FAD/NAD(P)-binding" evidence="3">
    <location>
        <begin position="35"/>
        <end position="314"/>
    </location>
</feature>
<dbReference type="GO" id="GO:0016491">
    <property type="term" value="F:oxidoreductase activity"/>
    <property type="evidence" value="ECO:0007669"/>
    <property type="project" value="UniProtKB-KW"/>
</dbReference>